<proteinExistence type="predicted"/>
<dbReference type="AlphaFoldDB" id="A0A9P8UV60"/>
<evidence type="ECO:0000313" key="2">
    <source>
        <dbReference type="EMBL" id="KAH6659784.1"/>
    </source>
</evidence>
<name>A0A9P8UV60_9PEZI</name>
<gene>
    <name evidence="2" type="ORF">BKA67DRAFT_653000</name>
</gene>
<feature type="compositionally biased region" description="Low complexity" evidence="1">
    <location>
        <begin position="25"/>
        <end position="44"/>
    </location>
</feature>
<feature type="compositionally biased region" description="Basic residues" evidence="1">
    <location>
        <begin position="45"/>
        <end position="64"/>
    </location>
</feature>
<evidence type="ECO:0000256" key="1">
    <source>
        <dbReference type="SAM" id="MobiDB-lite"/>
    </source>
</evidence>
<accession>A0A9P8UV60</accession>
<organism evidence="2 3">
    <name type="scientific">Truncatella angustata</name>
    <dbReference type="NCBI Taxonomy" id="152316"/>
    <lineage>
        <taxon>Eukaryota</taxon>
        <taxon>Fungi</taxon>
        <taxon>Dikarya</taxon>
        <taxon>Ascomycota</taxon>
        <taxon>Pezizomycotina</taxon>
        <taxon>Sordariomycetes</taxon>
        <taxon>Xylariomycetidae</taxon>
        <taxon>Amphisphaeriales</taxon>
        <taxon>Sporocadaceae</taxon>
        <taxon>Truncatella</taxon>
    </lineage>
</organism>
<dbReference type="GeneID" id="70135167"/>
<dbReference type="Proteomes" id="UP000758603">
    <property type="component" value="Unassembled WGS sequence"/>
</dbReference>
<feature type="region of interest" description="Disordered" evidence="1">
    <location>
        <begin position="118"/>
        <end position="145"/>
    </location>
</feature>
<feature type="region of interest" description="Disordered" evidence="1">
    <location>
        <begin position="1"/>
        <end position="90"/>
    </location>
</feature>
<reference evidence="2" key="1">
    <citation type="journal article" date="2021" name="Nat. Commun.">
        <title>Genetic determinants of endophytism in the Arabidopsis root mycobiome.</title>
        <authorList>
            <person name="Mesny F."/>
            <person name="Miyauchi S."/>
            <person name="Thiergart T."/>
            <person name="Pickel B."/>
            <person name="Atanasova L."/>
            <person name="Karlsson M."/>
            <person name="Huettel B."/>
            <person name="Barry K.W."/>
            <person name="Haridas S."/>
            <person name="Chen C."/>
            <person name="Bauer D."/>
            <person name="Andreopoulos W."/>
            <person name="Pangilinan J."/>
            <person name="LaButti K."/>
            <person name="Riley R."/>
            <person name="Lipzen A."/>
            <person name="Clum A."/>
            <person name="Drula E."/>
            <person name="Henrissat B."/>
            <person name="Kohler A."/>
            <person name="Grigoriev I.V."/>
            <person name="Martin F.M."/>
            <person name="Hacquard S."/>
        </authorList>
    </citation>
    <scope>NUCLEOTIDE SEQUENCE</scope>
    <source>
        <strain evidence="2">MPI-SDFR-AT-0073</strain>
    </source>
</reference>
<protein>
    <submittedName>
        <fullName evidence="2">Uncharacterized protein</fullName>
    </submittedName>
</protein>
<dbReference type="RefSeq" id="XP_045963915.1">
    <property type="nucleotide sequence ID" value="XM_046106276.1"/>
</dbReference>
<evidence type="ECO:0000313" key="3">
    <source>
        <dbReference type="Proteomes" id="UP000758603"/>
    </source>
</evidence>
<comment type="caution">
    <text evidence="2">The sequence shown here is derived from an EMBL/GenBank/DDBJ whole genome shotgun (WGS) entry which is preliminary data.</text>
</comment>
<keyword evidence="3" id="KW-1185">Reference proteome</keyword>
<dbReference type="EMBL" id="JAGPXC010000001">
    <property type="protein sequence ID" value="KAH6659784.1"/>
    <property type="molecule type" value="Genomic_DNA"/>
</dbReference>
<sequence>MGVGGFKCTAPTEAHASSGADELGSTCSSDFGSTTSTSTTATSKTQRRMGWMRRMGPKRAKLQRRKNESSVLLPRTFTTPPPPLGPSHTAPAIHARRRKGFWNGEVTCTAIIEDLRDQLSEDVDDAKSRKVERRQPPEKSKEFTDWREALEHFRVP</sequence>